<evidence type="ECO:0000256" key="1">
    <source>
        <dbReference type="SAM" id="SignalP"/>
    </source>
</evidence>
<dbReference type="EMBL" id="CR382137">
    <property type="protein sequence ID" value="CAR65756.1"/>
    <property type="molecule type" value="Genomic_DNA"/>
</dbReference>
<feature type="signal peptide" evidence="1">
    <location>
        <begin position="1"/>
        <end position="21"/>
    </location>
</feature>
<dbReference type="RefSeq" id="XP_002770410.1">
    <property type="nucleotide sequence ID" value="XM_002770364.1"/>
</dbReference>
<keyword evidence="3" id="KW-1185">Reference proteome</keyword>
<dbReference type="OrthoDB" id="4013163at2759"/>
<feature type="chain" id="PRO_5002837543" evidence="1">
    <location>
        <begin position="22"/>
        <end position="551"/>
    </location>
</feature>
<keyword evidence="1" id="KW-0732">Signal</keyword>
<dbReference type="VEuPathDB" id="FungiDB:DEHA2E03938g"/>
<reference evidence="2 3" key="1">
    <citation type="journal article" date="2004" name="Nature">
        <title>Genome evolution in yeasts.</title>
        <authorList>
            <consortium name="Genolevures"/>
            <person name="Dujon B."/>
            <person name="Sherman D."/>
            <person name="Fischer G."/>
            <person name="Durrens P."/>
            <person name="Casaregola S."/>
            <person name="Lafontaine I."/>
            <person name="de Montigny J."/>
            <person name="Marck C."/>
            <person name="Neuveglise C."/>
            <person name="Talla E."/>
            <person name="Goffard N."/>
            <person name="Frangeul L."/>
            <person name="Aigle M."/>
            <person name="Anthouard V."/>
            <person name="Babour A."/>
            <person name="Barbe V."/>
            <person name="Barnay S."/>
            <person name="Blanchin S."/>
            <person name="Beckerich J.M."/>
            <person name="Beyne E."/>
            <person name="Bleykasten C."/>
            <person name="Boisrame A."/>
            <person name="Boyer J."/>
            <person name="Cattolico L."/>
            <person name="Confanioleri F."/>
            <person name="de Daruvar A."/>
            <person name="Despons L."/>
            <person name="Fabre E."/>
            <person name="Fairhead C."/>
            <person name="Ferry-Dumazet H."/>
            <person name="Groppi A."/>
            <person name="Hantraye F."/>
            <person name="Hennequin C."/>
            <person name="Jauniaux N."/>
            <person name="Joyet P."/>
            <person name="Kachouri R."/>
            <person name="Kerrest A."/>
            <person name="Koszul R."/>
            <person name="Lemaire M."/>
            <person name="Lesur I."/>
            <person name="Ma L."/>
            <person name="Muller H."/>
            <person name="Nicaud J.M."/>
            <person name="Nikolski M."/>
            <person name="Oztas S."/>
            <person name="Ozier-Kalogeropoulos O."/>
            <person name="Pellenz S."/>
            <person name="Potier S."/>
            <person name="Richard G.F."/>
            <person name="Straub M.L."/>
            <person name="Suleau A."/>
            <person name="Swennene D."/>
            <person name="Tekaia F."/>
            <person name="Wesolowski-Louvel M."/>
            <person name="Westhof E."/>
            <person name="Wirth B."/>
            <person name="Zeniou-Meyer M."/>
            <person name="Zivanovic I."/>
            <person name="Bolotin-Fukuhara M."/>
            <person name="Thierry A."/>
            <person name="Bouchier C."/>
            <person name="Caudron B."/>
            <person name="Scarpelli C."/>
            <person name="Gaillardin C."/>
            <person name="Weissenbach J."/>
            <person name="Wincker P."/>
            <person name="Souciet J.L."/>
        </authorList>
    </citation>
    <scope>NUCLEOTIDE SEQUENCE [LARGE SCALE GENOMIC DNA]</scope>
    <source>
        <strain evidence="3">ATCC 36239 / CBS 767 / BCRC 21394 / JCM 1990 / NBRC 0083 / IGC 2968</strain>
    </source>
</reference>
<name>B5RTU4_DEBHA</name>
<organism evidence="2 3">
    <name type="scientific">Debaryomyces hansenii (strain ATCC 36239 / CBS 767 / BCRC 21394 / JCM 1990 / NBRC 0083 / IGC 2968)</name>
    <name type="common">Yeast</name>
    <name type="synonym">Torulaspora hansenii</name>
    <dbReference type="NCBI Taxonomy" id="284592"/>
    <lineage>
        <taxon>Eukaryota</taxon>
        <taxon>Fungi</taxon>
        <taxon>Dikarya</taxon>
        <taxon>Ascomycota</taxon>
        <taxon>Saccharomycotina</taxon>
        <taxon>Pichiomycetes</taxon>
        <taxon>Debaryomycetaceae</taxon>
        <taxon>Debaryomyces</taxon>
    </lineage>
</organism>
<evidence type="ECO:0000313" key="3">
    <source>
        <dbReference type="Proteomes" id="UP000000599"/>
    </source>
</evidence>
<sequence length="551" mass="63356">MVKLNDLVIFLCFINLGCSIALDYRKLGIDFPSRINLRSLRRMKKNSEIELKSLMSPFINEEQLDKDDTDDTDVDITDQLLLVPRNLLKSGILTKLGLEYLNRDSHLFNLTHKYQNIVIPKDSKNLFIFNTTDNLSIPKRAQNKFVELIQRSAPFNLPQYMKLVNFYAVIPKAYMTSHFNSSRNGLESVFSNGILEVPASKLPIFRKCISENKPLMVFLFNSGKRDDFKASSGTIMNIKNYITRNKQKASVSTFFDSFAYNWIDKINYASLIQSVFCTTNNKNMDESYCLKVQDKQTIHLFPAFYDIAKLSRTRHHLADLHSRQENQDLSEHLDANQAIKEAGDILYSAAQLINGTVYKFAGERFSNSERFNIDAKSKIHKLQDKLGEIPEILGDIKDTLEDPEQSPIINNFDGLKKIFKPNDEEGEETVNGNSFPSPRLRKIGLTGYSEQLKNRNLRKPDGGFSFPASLIKFADSMNTTPRKKWYSQVIYSPFKIDDNAADKSHNYIEDVDNTSLLKRSSIFSNDENCDKITWYNIFHYSIFGKPHFCLD</sequence>
<dbReference type="GeneID" id="8998653"/>
<gene>
    <name evidence="2" type="ordered locus">DEHA2E03938g</name>
</gene>
<dbReference type="Proteomes" id="UP000000599">
    <property type="component" value="Chromosome E"/>
</dbReference>
<dbReference type="eggNOG" id="ENOG502SDTR">
    <property type="taxonomic scope" value="Eukaryota"/>
</dbReference>
<proteinExistence type="predicted"/>
<dbReference type="OMA" id="DKFANIW"/>
<evidence type="ECO:0000313" key="2">
    <source>
        <dbReference type="EMBL" id="CAR65756.1"/>
    </source>
</evidence>
<dbReference type="HOGENOM" id="CLU_031972_0_0_1"/>
<dbReference type="AlphaFoldDB" id="B5RTU4"/>
<accession>B5RTU4</accession>
<dbReference type="KEGG" id="dha:DEHA2E03938g"/>
<protein>
    <submittedName>
        <fullName evidence="2">DEHA2E03938p</fullName>
    </submittedName>
</protein>
<dbReference type="STRING" id="284592.B5RTU4"/>
<dbReference type="InParanoid" id="B5RTU4"/>